<dbReference type="Proteomes" id="UP000622317">
    <property type="component" value="Unassembled WGS sequence"/>
</dbReference>
<organism evidence="2 3">
    <name type="scientific">Pelagicoccus enzymogenes</name>
    <dbReference type="NCBI Taxonomy" id="2773457"/>
    <lineage>
        <taxon>Bacteria</taxon>
        <taxon>Pseudomonadati</taxon>
        <taxon>Verrucomicrobiota</taxon>
        <taxon>Opitutia</taxon>
        <taxon>Puniceicoccales</taxon>
        <taxon>Pelagicoccaceae</taxon>
        <taxon>Pelagicoccus</taxon>
    </lineage>
</organism>
<protein>
    <submittedName>
        <fullName evidence="2">Uncharacterized protein</fullName>
    </submittedName>
</protein>
<feature type="region of interest" description="Disordered" evidence="1">
    <location>
        <begin position="164"/>
        <end position="187"/>
    </location>
</feature>
<name>A0A927IFT3_9BACT</name>
<reference evidence="2" key="1">
    <citation type="submission" date="2020-09" db="EMBL/GenBank/DDBJ databases">
        <title>Pelagicoccus enzymogenes sp. nov. with an EPS production, isolated from marine sediment.</title>
        <authorList>
            <person name="Feng X."/>
        </authorList>
    </citation>
    <scope>NUCLEOTIDE SEQUENCE</scope>
    <source>
        <strain evidence="2">NFK12</strain>
    </source>
</reference>
<feature type="compositionally biased region" description="Acidic residues" evidence="1">
    <location>
        <begin position="166"/>
        <end position="180"/>
    </location>
</feature>
<comment type="caution">
    <text evidence="2">The sequence shown here is derived from an EMBL/GenBank/DDBJ whole genome shotgun (WGS) entry which is preliminary data.</text>
</comment>
<proteinExistence type="predicted"/>
<evidence type="ECO:0000256" key="1">
    <source>
        <dbReference type="SAM" id="MobiDB-lite"/>
    </source>
</evidence>
<dbReference type="EMBL" id="JACYFG010000002">
    <property type="protein sequence ID" value="MBD5778124.1"/>
    <property type="molecule type" value="Genomic_DNA"/>
</dbReference>
<sequence length="187" mass="21341">MEWHITPIARKSFHSHVEFAKDDAIACALVKTEEGELVRVDVLISEANKVEMPGKVLCRWTQKFKPKPTDGKEEEEALKLTADNLFISFFEGEEEGTLSEENAELKHFLGLMLERRRVLRVKARTRKYTRYVHRPSKREFLVPAVDLDPKFFLENEEKLAFLVDGADGDEDASASEDVDEGEGKAES</sequence>
<evidence type="ECO:0000313" key="3">
    <source>
        <dbReference type="Proteomes" id="UP000622317"/>
    </source>
</evidence>
<dbReference type="RefSeq" id="WP_191615248.1">
    <property type="nucleotide sequence ID" value="NZ_JACYFG010000002.1"/>
</dbReference>
<accession>A0A927IFT3</accession>
<evidence type="ECO:0000313" key="2">
    <source>
        <dbReference type="EMBL" id="MBD5778124.1"/>
    </source>
</evidence>
<dbReference type="AlphaFoldDB" id="A0A927IFT3"/>
<keyword evidence="3" id="KW-1185">Reference proteome</keyword>
<gene>
    <name evidence="2" type="ORF">IEN85_01270</name>
</gene>